<reference evidence="1" key="1">
    <citation type="submission" date="2022-05" db="EMBL/GenBank/DDBJ databases">
        <title>Sphingomonas sp. strain MG17 Genome sequencing and assembly.</title>
        <authorList>
            <person name="Kim I."/>
        </authorList>
    </citation>
    <scope>NUCLEOTIDE SEQUENCE</scope>
    <source>
        <strain evidence="1">MG17</strain>
    </source>
</reference>
<sequence length="299" mass="31757">MAFDPAQPQHQESGPLAGPRLDMLLLEYGVCAMSAAIAHFGTLSRAILFAAAARACGPFEAAPVRAGRPVSVNALAASLRRPFETTRRNANALIAMGLLVRSDGGLQMPTQAITDPRAAAFSDACHDLLVRLIEDVRASNLALPAPRTDIAYDPRAGVGIAFDLLLAGFECRDGDDRNLIRIALLTAIEWANARFGGRLDGTRQLAPVKPSMIARTLGLPYATAARNLDQLVRDGALERSPDGLIVPRDQLSSVAATDARLALGNRARQLLGRLAQAGFPLHQPALGYIRARPPLPALG</sequence>
<dbReference type="AlphaFoldDB" id="A0A9X2HG32"/>
<protein>
    <submittedName>
        <fullName evidence="1">Uncharacterized protein</fullName>
    </submittedName>
</protein>
<evidence type="ECO:0000313" key="1">
    <source>
        <dbReference type="EMBL" id="MCP3729212.1"/>
    </source>
</evidence>
<accession>A0A9X2HG32</accession>
<organism evidence="1 2">
    <name type="scientific">Sphingomonas tagetis</name>
    <dbReference type="NCBI Taxonomy" id="2949092"/>
    <lineage>
        <taxon>Bacteria</taxon>
        <taxon>Pseudomonadati</taxon>
        <taxon>Pseudomonadota</taxon>
        <taxon>Alphaproteobacteria</taxon>
        <taxon>Sphingomonadales</taxon>
        <taxon>Sphingomonadaceae</taxon>
        <taxon>Sphingomonas</taxon>
    </lineage>
</organism>
<gene>
    <name evidence="1" type="ORF">M9978_02120</name>
</gene>
<proteinExistence type="predicted"/>
<dbReference type="Proteomes" id="UP001139451">
    <property type="component" value="Unassembled WGS sequence"/>
</dbReference>
<comment type="caution">
    <text evidence="1">The sequence shown here is derived from an EMBL/GenBank/DDBJ whole genome shotgun (WGS) entry which is preliminary data.</text>
</comment>
<keyword evidence="2" id="KW-1185">Reference proteome</keyword>
<dbReference type="EMBL" id="JAMLDX010000001">
    <property type="protein sequence ID" value="MCP3729212.1"/>
    <property type="molecule type" value="Genomic_DNA"/>
</dbReference>
<dbReference type="RefSeq" id="WP_254291191.1">
    <property type="nucleotide sequence ID" value="NZ_JAMLDX010000001.1"/>
</dbReference>
<name>A0A9X2HG32_9SPHN</name>
<evidence type="ECO:0000313" key="2">
    <source>
        <dbReference type="Proteomes" id="UP001139451"/>
    </source>
</evidence>